<feature type="transmembrane region" description="Helical" evidence="2">
    <location>
        <begin position="6"/>
        <end position="26"/>
    </location>
</feature>
<dbReference type="SUPFAM" id="SSF55874">
    <property type="entry name" value="ATPase domain of HSP90 chaperone/DNA topoisomerase II/histidine kinase"/>
    <property type="match status" value="1"/>
</dbReference>
<feature type="transmembrane region" description="Helical" evidence="2">
    <location>
        <begin position="81"/>
        <end position="102"/>
    </location>
</feature>
<sequence length="680" mass="74438">MPENLINFLTGLPCQLVLIYAATRLLDIPRKGWYWLVSLLVVLPFLVAQDVLRQPARMLLGTAGMMVPWLVFARDPLPRRLFVSVLIMLVVVIAEIPPTFLWSHVIGSDLAVKPAAGVNLDFFIASHLLHLVVLMGLLVVLEAVERWLRSTSTRNGIAQFIGFIVVQYLLIAFSVGIMEVTGDVSRPIVLGNLIVAAACVVADAFLFPLMERYNLKVREDERAQVLALELSHYLARYREVEREVSAVARVRHDLRNQANVALMLIAQGAVDKAHAFVCELLGRVVEIVGLEGEAAADAEGVLAVEARGAEDVGTGTAARRAGGDADDGPAASALDDVSWRRKPARPTAAVLRTPRRRALISLVFPLSQLVVLSFLVWYAVAYQPPLWVLVAVGVVAALCIVADVMLFRALSAIDESELAAERVRLLEEQRELQRVYYERLRSGLEEARGMREDIVAVLCDLERLLAEGRADEAAERIRRAADNMDSADEYCCENRAVGALMAMKLRACADADIPVDCQIVVPEDLAILDVDLCAVFSNLMDNAIRSCRVVEGPCRRITIKACLVSGVLMVDLLNGRVAEGEGDASAEELRPRVAFADRELPVASHGWGLQILRSLACRYGGSFKAEAEGDCWFRTTVMLINERPAKNPPGGGRSAKVPLARAAALRRRAEDSAGRDGHRA</sequence>
<feature type="domain" description="Sensor histidine kinase NatK-like C-terminal" evidence="3">
    <location>
        <begin position="530"/>
        <end position="638"/>
    </location>
</feature>
<evidence type="ECO:0000313" key="5">
    <source>
        <dbReference type="Proteomes" id="UP001430755"/>
    </source>
</evidence>
<feature type="transmembrane region" description="Helical" evidence="2">
    <location>
        <begin position="156"/>
        <end position="177"/>
    </location>
</feature>
<evidence type="ECO:0000256" key="1">
    <source>
        <dbReference type="SAM" id="MobiDB-lite"/>
    </source>
</evidence>
<dbReference type="Pfam" id="PF14501">
    <property type="entry name" value="HATPase_c_5"/>
    <property type="match status" value="1"/>
</dbReference>
<evidence type="ECO:0000259" key="3">
    <source>
        <dbReference type="Pfam" id="PF14501"/>
    </source>
</evidence>
<dbReference type="RefSeq" id="WP_242162307.1">
    <property type="nucleotide sequence ID" value="NZ_JAJMLW010000001.1"/>
</dbReference>
<name>A0ABS9WD98_9ACTN</name>
<comment type="caution">
    <text evidence="4">The sequence shown here is derived from an EMBL/GenBank/DDBJ whole genome shotgun (WGS) entry which is preliminary data.</text>
</comment>
<keyword evidence="2" id="KW-0812">Transmembrane</keyword>
<keyword evidence="5" id="KW-1185">Reference proteome</keyword>
<dbReference type="InterPro" id="IPR032834">
    <property type="entry name" value="NatK-like_C"/>
</dbReference>
<feature type="transmembrane region" description="Helical" evidence="2">
    <location>
        <begin position="33"/>
        <end position="52"/>
    </location>
</feature>
<feature type="compositionally biased region" description="Basic and acidic residues" evidence="1">
    <location>
        <begin position="667"/>
        <end position="680"/>
    </location>
</feature>
<evidence type="ECO:0000313" key="4">
    <source>
        <dbReference type="EMBL" id="MCI2240755.1"/>
    </source>
</evidence>
<dbReference type="InterPro" id="IPR036890">
    <property type="entry name" value="HATPase_C_sf"/>
</dbReference>
<organism evidence="4 5">
    <name type="scientific">Adlercreutzia faecimuris</name>
    <dbReference type="NCBI Taxonomy" id="2897341"/>
    <lineage>
        <taxon>Bacteria</taxon>
        <taxon>Bacillati</taxon>
        <taxon>Actinomycetota</taxon>
        <taxon>Coriobacteriia</taxon>
        <taxon>Eggerthellales</taxon>
        <taxon>Eggerthellaceae</taxon>
        <taxon>Adlercreutzia</taxon>
    </lineage>
</organism>
<feature type="transmembrane region" description="Helical" evidence="2">
    <location>
        <begin position="359"/>
        <end position="380"/>
    </location>
</feature>
<feature type="transmembrane region" description="Helical" evidence="2">
    <location>
        <begin position="58"/>
        <end position="74"/>
    </location>
</feature>
<proteinExistence type="predicted"/>
<evidence type="ECO:0000256" key="2">
    <source>
        <dbReference type="SAM" id="Phobius"/>
    </source>
</evidence>
<feature type="transmembrane region" description="Helical" evidence="2">
    <location>
        <begin position="189"/>
        <end position="209"/>
    </location>
</feature>
<protein>
    <submittedName>
        <fullName evidence="4">GHKL domain-containing protein</fullName>
    </submittedName>
</protein>
<feature type="transmembrane region" description="Helical" evidence="2">
    <location>
        <begin position="122"/>
        <end position="144"/>
    </location>
</feature>
<dbReference type="EMBL" id="JAJMLW010000001">
    <property type="protein sequence ID" value="MCI2240755.1"/>
    <property type="molecule type" value="Genomic_DNA"/>
</dbReference>
<gene>
    <name evidence="4" type="ORF">LPT13_00065</name>
</gene>
<feature type="transmembrane region" description="Helical" evidence="2">
    <location>
        <begin position="386"/>
        <end position="407"/>
    </location>
</feature>
<accession>A0ABS9WD98</accession>
<keyword evidence="2" id="KW-1133">Transmembrane helix</keyword>
<keyword evidence="2" id="KW-0472">Membrane</keyword>
<feature type="region of interest" description="Disordered" evidence="1">
    <location>
        <begin position="643"/>
        <end position="680"/>
    </location>
</feature>
<reference evidence="4" key="1">
    <citation type="submission" date="2021-11" db="EMBL/GenBank/DDBJ databases">
        <title>A Novel Adlercreutzia Species, isolated from a Allomyrina dichotoma larva feces.</title>
        <authorList>
            <person name="Suh M.K."/>
        </authorList>
    </citation>
    <scope>NUCLEOTIDE SEQUENCE</scope>
    <source>
        <strain evidence="4">JBNU-10</strain>
    </source>
</reference>
<dbReference type="Proteomes" id="UP001430755">
    <property type="component" value="Unassembled WGS sequence"/>
</dbReference>